<keyword evidence="3" id="KW-1185">Reference proteome</keyword>
<evidence type="ECO:0000313" key="2">
    <source>
        <dbReference type="EMBL" id="SNR16359.1"/>
    </source>
</evidence>
<dbReference type="RefSeq" id="WP_095072839.1">
    <property type="nucleotide sequence ID" value="NZ_LT899436.1"/>
</dbReference>
<evidence type="ECO:0000259" key="1">
    <source>
        <dbReference type="Pfam" id="PF10546"/>
    </source>
</evidence>
<reference evidence="2 3" key="1">
    <citation type="submission" date="2017-07" db="EMBL/GenBank/DDBJ databases">
        <authorList>
            <person name="Sun Z.S."/>
            <person name="Albrecht U."/>
            <person name="Echele G."/>
            <person name="Lee C.C."/>
        </authorList>
    </citation>
    <scope>NUCLEOTIDE SEQUENCE [LARGE SCALE GENOMIC DNA]</scope>
    <source>
        <strain evidence="3">type strain: KCTC 22618</strain>
    </source>
</reference>
<sequence>MDKKLKATHEGNLVLNDFNISAYNLPDGERVLSRIGFLKAIGRTGKAKGGRQYDDEFKTPIFLSANNLKPLLTEEILENSKPILFTDLNGNDSIGYRAELLPQVAHLFSVAYHKNILKPNQKHIGIQSDILVKAFLKISITSLVDEATGYQYEREKDELQKILKQYISEELLPWQKRFPDIFYKELFRLNEWDFTVNGIKKRPGVIGTWTKKLVYEQLPKGVLNELEKNVPKSNKGNKTARFHQLLTDDIGNPHLTAQINQIVTLFQLSDNMKHMWEQFERLKLRQSGQMELPFNFDEKGHTIEPIEKNTLSDFNRKLKKGLDYNPKED</sequence>
<accession>A0A238UB08</accession>
<dbReference type="KEGG" id="tje:TJEJU_2680"/>
<dbReference type="EMBL" id="LT899436">
    <property type="protein sequence ID" value="SNR16359.1"/>
    <property type="molecule type" value="Genomic_DNA"/>
</dbReference>
<dbReference type="Proteomes" id="UP000215214">
    <property type="component" value="Chromosome TJEJU"/>
</dbReference>
<evidence type="ECO:0000313" key="3">
    <source>
        <dbReference type="Proteomes" id="UP000215214"/>
    </source>
</evidence>
<organism evidence="2 3">
    <name type="scientific">Tenacibaculum jejuense</name>
    <dbReference type="NCBI Taxonomy" id="584609"/>
    <lineage>
        <taxon>Bacteria</taxon>
        <taxon>Pseudomonadati</taxon>
        <taxon>Bacteroidota</taxon>
        <taxon>Flavobacteriia</taxon>
        <taxon>Flavobacteriales</taxon>
        <taxon>Flavobacteriaceae</taxon>
        <taxon>Tenacibaculum</taxon>
    </lineage>
</organism>
<proteinExistence type="predicted"/>
<feature type="domain" description="Bacteriophage Mx8 p63 C-terminal" evidence="1">
    <location>
        <begin position="162"/>
        <end position="255"/>
    </location>
</feature>
<dbReference type="OrthoDB" id="4762429at2"/>
<gene>
    <name evidence="2" type="ORF">TJEJU_2680</name>
</gene>
<name>A0A238UB08_9FLAO</name>
<dbReference type="AlphaFoldDB" id="A0A238UB08"/>
<protein>
    <submittedName>
        <fullName evidence="2">Phage-related protein</fullName>
    </submittedName>
</protein>
<dbReference type="InterPro" id="IPR018874">
    <property type="entry name" value="Phage_Mx8_p63_C"/>
</dbReference>
<dbReference type="Pfam" id="PF10546">
    <property type="entry name" value="P63C"/>
    <property type="match status" value="1"/>
</dbReference>